<sequence length="327" mass="35787">MLILTEKDIKNHYTMKDAIEDISLGLTAKKVGNISNPHRTVLSFPDVEGSALYMPSADVENEIAAVKVVSIFPQNPSIGKATTQGVLMLTDGKTGEHICMMDASYLTRLRTGALSAIATKRFARVNSKVLGVIGTGGMAFEQVLGVTAVRDIEQIKLYNRTREKAEYFREKLIDFGIQAEIEVVNSSNEAVEQADIINCATRSLDPVFDGNLLKPGTHINGVGSFLPTMREVDQTTIDRASKIIVDDLEGVKEEAGELIHADIHSKWKFTDVHGELSDFAGGNHLLRNTDEEISFFKSVGAAYFDLVAAAGVYRKLKVKDIGVQIEL</sequence>
<dbReference type="RefSeq" id="WP_251515651.1">
    <property type="nucleotide sequence ID" value="NZ_JAMBON010000027.1"/>
</dbReference>
<dbReference type="Gene3D" id="3.40.50.720">
    <property type="entry name" value="NAD(P)-binding Rossmann-like Domain"/>
    <property type="match status" value="1"/>
</dbReference>
<dbReference type="Proteomes" id="UP001597221">
    <property type="component" value="Unassembled WGS sequence"/>
</dbReference>
<dbReference type="PANTHER" id="PTHR13812:SF19">
    <property type="entry name" value="KETIMINE REDUCTASE MU-CRYSTALLIN"/>
    <property type="match status" value="1"/>
</dbReference>
<dbReference type="PANTHER" id="PTHR13812">
    <property type="entry name" value="KETIMINE REDUCTASE MU-CRYSTALLIN"/>
    <property type="match status" value="1"/>
</dbReference>
<dbReference type="PIRSF" id="PIRSF001439">
    <property type="entry name" value="CryM"/>
    <property type="match status" value="1"/>
</dbReference>
<reference evidence="2" key="1">
    <citation type="journal article" date="2019" name="Int. J. Syst. Evol. Microbiol.">
        <title>The Global Catalogue of Microorganisms (GCM) 10K type strain sequencing project: providing services to taxonomists for standard genome sequencing and annotation.</title>
        <authorList>
            <consortium name="The Broad Institute Genomics Platform"/>
            <consortium name="The Broad Institute Genome Sequencing Center for Infectious Disease"/>
            <person name="Wu L."/>
            <person name="Ma J."/>
        </authorList>
    </citation>
    <scope>NUCLEOTIDE SEQUENCE [LARGE SCALE GENOMIC DNA]</scope>
    <source>
        <strain evidence="2">CGMCC 1.12376</strain>
    </source>
</reference>
<evidence type="ECO:0000313" key="1">
    <source>
        <dbReference type="EMBL" id="MFD1609339.1"/>
    </source>
</evidence>
<dbReference type="InterPro" id="IPR036291">
    <property type="entry name" value="NAD(P)-bd_dom_sf"/>
</dbReference>
<accession>A0ABW4HUP1</accession>
<name>A0ABW4HUP1_9BACI</name>
<dbReference type="InterPro" id="IPR023401">
    <property type="entry name" value="ODC_N"/>
</dbReference>
<comment type="caution">
    <text evidence="1">The sequence shown here is derived from an EMBL/GenBank/DDBJ whole genome shotgun (WGS) entry which is preliminary data.</text>
</comment>
<organism evidence="1 2">
    <name type="scientific">Oceanobacillus luteolus</name>
    <dbReference type="NCBI Taxonomy" id="1274358"/>
    <lineage>
        <taxon>Bacteria</taxon>
        <taxon>Bacillati</taxon>
        <taxon>Bacillota</taxon>
        <taxon>Bacilli</taxon>
        <taxon>Bacillales</taxon>
        <taxon>Bacillaceae</taxon>
        <taxon>Oceanobacillus</taxon>
    </lineage>
</organism>
<dbReference type="SUPFAM" id="SSF51735">
    <property type="entry name" value="NAD(P)-binding Rossmann-fold domains"/>
    <property type="match status" value="1"/>
</dbReference>
<proteinExistence type="predicted"/>
<keyword evidence="2" id="KW-1185">Reference proteome</keyword>
<evidence type="ECO:0000313" key="2">
    <source>
        <dbReference type="Proteomes" id="UP001597221"/>
    </source>
</evidence>
<dbReference type="Pfam" id="PF02423">
    <property type="entry name" value="OCD_Mu_crystall"/>
    <property type="match status" value="1"/>
</dbReference>
<dbReference type="EMBL" id="JBHUDE010000154">
    <property type="protein sequence ID" value="MFD1609339.1"/>
    <property type="molecule type" value="Genomic_DNA"/>
</dbReference>
<protein>
    <submittedName>
        <fullName evidence="1">Ornithine cyclodeaminase family protein</fullName>
    </submittedName>
</protein>
<dbReference type="InterPro" id="IPR003462">
    <property type="entry name" value="ODC_Mu_crystall"/>
</dbReference>
<dbReference type="Gene3D" id="3.30.1780.10">
    <property type="entry name" value="ornithine cyclodeaminase, domain 1"/>
    <property type="match status" value="1"/>
</dbReference>
<gene>
    <name evidence="1" type="ORF">ACFSBH_17110</name>
</gene>